<evidence type="ECO:0000313" key="1">
    <source>
        <dbReference type="EMBL" id="KAK8206934.1"/>
    </source>
</evidence>
<sequence>MGYDIADYYKVNPMYGNVKDVDDLLEQAHKRGLRVILDIALNHTSIEHAWFKRSVAAHKGEENGFKNFYIWGDAIIDNDGNKRPPSNWASVFEGCMWEWVPEISKYYLHVFGRAQPDLNWENPDVRKELWKVLRFWLDRGVDGFRLDAINCTSKAHNQDLCDARPGQPTASGWPDAPISISDRFEQKANGMFANGPRIHEYLHEMHNEVFAHYDAMSLGEMSCGITPEIGPDFVSREAAKRQLDLILHFDHVELDCVDGDKWILRDWELSELKTSVTRWQTRMAEAGGWDTIWMENHDQPRGLSRFCNGAKRRREHAAKLLALWLFTLRGTVIMFQGQELGMTNPEEFSEEMMRDIETRIFWNRTHAANQEKGGSHKLELAKKAIATKGRDASRIPLP</sequence>
<protein>
    <submittedName>
        <fullName evidence="1">Uncharacterized protein</fullName>
    </submittedName>
</protein>
<proteinExistence type="predicted"/>
<feature type="non-terminal residue" evidence="1">
    <location>
        <position position="398"/>
    </location>
</feature>
<dbReference type="Proteomes" id="UP001320706">
    <property type="component" value="Unassembled WGS sequence"/>
</dbReference>
<keyword evidence="2" id="KW-1185">Reference proteome</keyword>
<evidence type="ECO:0000313" key="2">
    <source>
        <dbReference type="Proteomes" id="UP001320706"/>
    </source>
</evidence>
<organism evidence="1 2">
    <name type="scientific">Zalaria obscura</name>
    <dbReference type="NCBI Taxonomy" id="2024903"/>
    <lineage>
        <taxon>Eukaryota</taxon>
        <taxon>Fungi</taxon>
        <taxon>Dikarya</taxon>
        <taxon>Ascomycota</taxon>
        <taxon>Pezizomycotina</taxon>
        <taxon>Dothideomycetes</taxon>
        <taxon>Dothideomycetidae</taxon>
        <taxon>Dothideales</taxon>
        <taxon>Zalariaceae</taxon>
        <taxon>Zalaria</taxon>
    </lineage>
</organism>
<accession>A0ACC3SC17</accession>
<gene>
    <name evidence="1" type="ORF">M8818_004769</name>
</gene>
<dbReference type="EMBL" id="JAMKPW020000022">
    <property type="protein sequence ID" value="KAK8206934.1"/>
    <property type="molecule type" value="Genomic_DNA"/>
</dbReference>
<comment type="caution">
    <text evidence="1">The sequence shown here is derived from an EMBL/GenBank/DDBJ whole genome shotgun (WGS) entry which is preliminary data.</text>
</comment>
<name>A0ACC3SC17_9PEZI</name>
<reference evidence="1" key="1">
    <citation type="submission" date="2024-02" db="EMBL/GenBank/DDBJ databases">
        <title>Metagenome Assembled Genome of Zalaria obscura JY119.</title>
        <authorList>
            <person name="Vighnesh L."/>
            <person name="Jagadeeshwari U."/>
            <person name="Venkata Ramana C."/>
            <person name="Sasikala C."/>
        </authorList>
    </citation>
    <scope>NUCLEOTIDE SEQUENCE</scope>
    <source>
        <strain evidence="1">JY119</strain>
    </source>
</reference>